<organism evidence="2">
    <name type="scientific">Tanacetum cinerariifolium</name>
    <name type="common">Dalmatian daisy</name>
    <name type="synonym">Chrysanthemum cinerariifolium</name>
    <dbReference type="NCBI Taxonomy" id="118510"/>
    <lineage>
        <taxon>Eukaryota</taxon>
        <taxon>Viridiplantae</taxon>
        <taxon>Streptophyta</taxon>
        <taxon>Embryophyta</taxon>
        <taxon>Tracheophyta</taxon>
        <taxon>Spermatophyta</taxon>
        <taxon>Magnoliopsida</taxon>
        <taxon>eudicotyledons</taxon>
        <taxon>Gunneridae</taxon>
        <taxon>Pentapetalae</taxon>
        <taxon>asterids</taxon>
        <taxon>campanulids</taxon>
        <taxon>Asterales</taxon>
        <taxon>Asteraceae</taxon>
        <taxon>Asteroideae</taxon>
        <taxon>Anthemideae</taxon>
        <taxon>Anthemidinae</taxon>
        <taxon>Tanacetum</taxon>
    </lineage>
</organism>
<feature type="region of interest" description="Disordered" evidence="1">
    <location>
        <begin position="21"/>
        <end position="54"/>
    </location>
</feature>
<feature type="compositionally biased region" description="Basic residues" evidence="1">
    <location>
        <begin position="40"/>
        <end position="49"/>
    </location>
</feature>
<name>A0A699TAL4_TANCI</name>
<protein>
    <submittedName>
        <fullName evidence="2">Uncharacterized protein</fullName>
    </submittedName>
</protein>
<dbReference type="AlphaFoldDB" id="A0A699TAL4"/>
<feature type="non-terminal residue" evidence="2">
    <location>
        <position position="1"/>
    </location>
</feature>
<evidence type="ECO:0000313" key="2">
    <source>
        <dbReference type="EMBL" id="GFD07565.1"/>
    </source>
</evidence>
<comment type="caution">
    <text evidence="2">The sequence shown here is derived from an EMBL/GenBank/DDBJ whole genome shotgun (WGS) entry which is preliminary data.</text>
</comment>
<sequence length="77" mass="8033">AGGQCHHALRHYLDYAGNVQLSGQRAANPDPAKPGGAGPQRHHQHHRFRCGAGGPLPLRGGPVYGLGLRRLRGGAGV</sequence>
<gene>
    <name evidence="2" type="ORF">Tci_879534</name>
</gene>
<dbReference type="EMBL" id="BKCJ011232275">
    <property type="protein sequence ID" value="GFD07565.1"/>
    <property type="molecule type" value="Genomic_DNA"/>
</dbReference>
<accession>A0A699TAL4</accession>
<proteinExistence type="predicted"/>
<evidence type="ECO:0000256" key="1">
    <source>
        <dbReference type="SAM" id="MobiDB-lite"/>
    </source>
</evidence>
<reference evidence="2" key="1">
    <citation type="journal article" date="2019" name="Sci. Rep.">
        <title>Draft genome of Tanacetum cinerariifolium, the natural source of mosquito coil.</title>
        <authorList>
            <person name="Yamashiro T."/>
            <person name="Shiraishi A."/>
            <person name="Satake H."/>
            <person name="Nakayama K."/>
        </authorList>
    </citation>
    <scope>NUCLEOTIDE SEQUENCE</scope>
</reference>